<name>U2Z8U3_9RHOB</name>
<sequence>MMISMTRSLGSLQSTIARTRQIGELDRKLGEAGQEMSTSRKADVYRALGNRSAEALALRSETQRMEGFVLSNELLSYRLDTGAQALGEIRDTIGGVQDLAAQTGANGLTRGKELQAAARAAIEQLVGQANRTVQGSALFGGLDSGKLPLQPWDQANPRSGLAPSEVIDAIYGAGPTDAADAAAMADQLVAVFSTGGAAAEGFEQTFYNGSPASEPGRLSARIDVDETIDYGVQANDPGMRDTLRGLAMLAAGDISEIEDPAARKAWFDEAFNALGTGAAGILAAESRMGAQHARVEELRASQALRLDLYRSQTNALEGADPYEAATRLNKLETQLEATYAVTAKLARLSFLNYM</sequence>
<accession>U2Z8U3</accession>
<dbReference type="GO" id="GO:0005576">
    <property type="term" value="C:extracellular region"/>
    <property type="evidence" value="ECO:0007669"/>
    <property type="project" value="UniProtKB-SubCell"/>
</dbReference>
<dbReference type="PANTHER" id="PTHR42792">
    <property type="entry name" value="FLAGELLIN"/>
    <property type="match status" value="1"/>
</dbReference>
<evidence type="ECO:0000256" key="3">
    <source>
        <dbReference type="RuleBase" id="RU362073"/>
    </source>
</evidence>
<dbReference type="Gene3D" id="1.20.1330.10">
    <property type="entry name" value="f41 fragment of flagellin, N-terminal domain"/>
    <property type="match status" value="1"/>
</dbReference>
<gene>
    <name evidence="6" type="ORF">MBELCI_3529</name>
</gene>
<keyword evidence="6" id="KW-0969">Cilium</keyword>
<organism evidence="6 7">
    <name type="scientific">Limimaricola cinnabarinus LL-001</name>
    <dbReference type="NCBI Taxonomy" id="1337093"/>
    <lineage>
        <taxon>Bacteria</taxon>
        <taxon>Pseudomonadati</taxon>
        <taxon>Pseudomonadota</taxon>
        <taxon>Alphaproteobacteria</taxon>
        <taxon>Rhodobacterales</taxon>
        <taxon>Paracoccaceae</taxon>
        <taxon>Limimaricola</taxon>
    </lineage>
</organism>
<dbReference type="EMBL" id="BATB01000094">
    <property type="protein sequence ID" value="GAD57477.1"/>
    <property type="molecule type" value="Genomic_DNA"/>
</dbReference>
<dbReference type="GO" id="GO:0005198">
    <property type="term" value="F:structural molecule activity"/>
    <property type="evidence" value="ECO:0007669"/>
    <property type="project" value="UniProtKB-UniRule"/>
</dbReference>
<protein>
    <recommendedName>
        <fullName evidence="3">Flagellin</fullName>
    </recommendedName>
</protein>
<dbReference type="InterPro" id="IPR001492">
    <property type="entry name" value="Flagellin"/>
</dbReference>
<evidence type="ECO:0000259" key="5">
    <source>
        <dbReference type="Pfam" id="PF00700"/>
    </source>
</evidence>
<keyword evidence="6" id="KW-0282">Flagellum</keyword>
<evidence type="ECO:0000256" key="1">
    <source>
        <dbReference type="ARBA" id="ARBA00005709"/>
    </source>
</evidence>
<dbReference type="Proteomes" id="UP000016566">
    <property type="component" value="Unassembled WGS sequence"/>
</dbReference>
<comment type="function">
    <text evidence="3">Flagellin is the subunit protein which polymerizes to form the filaments of bacterial flagella.</text>
</comment>
<dbReference type="eggNOG" id="COG1344">
    <property type="taxonomic scope" value="Bacteria"/>
</dbReference>
<feature type="domain" description="Flagellin C-terminal" evidence="5">
    <location>
        <begin position="280"/>
        <end position="354"/>
    </location>
</feature>
<evidence type="ECO:0000259" key="4">
    <source>
        <dbReference type="Pfam" id="PF00669"/>
    </source>
</evidence>
<dbReference type="STRING" id="1337093.MBELCI_3529"/>
<dbReference type="PANTHER" id="PTHR42792:SF1">
    <property type="entry name" value="FLAGELLAR HOOK-ASSOCIATED PROTEIN 3"/>
    <property type="match status" value="1"/>
</dbReference>
<keyword evidence="6" id="KW-0966">Cell projection</keyword>
<dbReference type="InterPro" id="IPR001029">
    <property type="entry name" value="Flagellin_N"/>
</dbReference>
<reference evidence="6" key="1">
    <citation type="journal article" date="2013" name="Genome Announc.">
        <title>Draft Genome Sequence of Loktanella cinnabarina LL-001T, Isolated from Deep-Sea Floor Sediment.</title>
        <authorList>
            <person name="Nishi S."/>
            <person name="Tsubouchi T."/>
            <person name="Takaki Y."/>
            <person name="Koyanagi R."/>
            <person name="Satoh N."/>
            <person name="Maruyama T."/>
            <person name="Hatada Y."/>
        </authorList>
    </citation>
    <scope>NUCLEOTIDE SEQUENCE [LARGE SCALE GENOMIC DNA]</scope>
    <source>
        <strain evidence="6">LL-001</strain>
    </source>
</reference>
<evidence type="ECO:0000256" key="2">
    <source>
        <dbReference type="ARBA" id="ARBA00023143"/>
    </source>
</evidence>
<dbReference type="Pfam" id="PF00700">
    <property type="entry name" value="Flagellin_C"/>
    <property type="match status" value="1"/>
</dbReference>
<dbReference type="GO" id="GO:0009288">
    <property type="term" value="C:bacterial-type flagellum"/>
    <property type="evidence" value="ECO:0007669"/>
    <property type="project" value="UniProtKB-SubCell"/>
</dbReference>
<comment type="similarity">
    <text evidence="1 3">Belongs to the bacterial flagellin family.</text>
</comment>
<evidence type="ECO:0000313" key="7">
    <source>
        <dbReference type="Proteomes" id="UP000016566"/>
    </source>
</evidence>
<proteinExistence type="inferred from homology"/>
<keyword evidence="7" id="KW-1185">Reference proteome</keyword>
<feature type="domain" description="Flagellin N-terminal" evidence="4">
    <location>
        <begin position="15"/>
        <end position="139"/>
    </location>
</feature>
<keyword evidence="2 3" id="KW-0975">Bacterial flagellum</keyword>
<comment type="subcellular location">
    <subcellularLocation>
        <location evidence="3">Secreted</location>
    </subcellularLocation>
    <subcellularLocation>
        <location evidence="3">Bacterial flagellum</location>
    </subcellularLocation>
</comment>
<keyword evidence="3" id="KW-0964">Secreted</keyword>
<dbReference type="SUPFAM" id="SSF64518">
    <property type="entry name" value="Phase 1 flagellin"/>
    <property type="match status" value="1"/>
</dbReference>
<dbReference type="AlphaFoldDB" id="U2Z8U3"/>
<comment type="caution">
    <text evidence="6">The sequence shown here is derived from an EMBL/GenBank/DDBJ whole genome shotgun (WGS) entry which is preliminary data.</text>
</comment>
<dbReference type="Pfam" id="PF00669">
    <property type="entry name" value="Flagellin_N"/>
    <property type="match status" value="1"/>
</dbReference>
<evidence type="ECO:0000313" key="6">
    <source>
        <dbReference type="EMBL" id="GAD57477.1"/>
    </source>
</evidence>
<dbReference type="InterPro" id="IPR046358">
    <property type="entry name" value="Flagellin_C"/>
</dbReference>